<dbReference type="SUPFAM" id="SSF52091">
    <property type="entry name" value="SpoIIaa-like"/>
    <property type="match status" value="1"/>
</dbReference>
<evidence type="ECO:0000313" key="1">
    <source>
        <dbReference type="EMBL" id="OGL67054.1"/>
    </source>
</evidence>
<sequence>MTNKIQTIRVDLAEKLAPCISTRVAIQVLRNELVASSAKNIVLDFQHVESVSRSAAHELILTLFDLTNLFHKKVAIENPNDGVQAVLSAVTDRSIKSKPEERYVSQKTIDFEELCQLA</sequence>
<gene>
    <name evidence="1" type="ORF">A2856_01050</name>
</gene>
<accession>A0A1F7TND1</accession>
<dbReference type="InterPro" id="IPR036513">
    <property type="entry name" value="STAS_dom_sf"/>
</dbReference>
<protein>
    <recommendedName>
        <fullName evidence="3">DUF4325 domain-containing protein</fullName>
    </recommendedName>
</protein>
<dbReference type="AlphaFoldDB" id="A0A1F7TND1"/>
<comment type="caution">
    <text evidence="1">The sequence shown here is derived from an EMBL/GenBank/DDBJ whole genome shotgun (WGS) entry which is preliminary data.</text>
</comment>
<name>A0A1F7TND1_9BACT</name>
<evidence type="ECO:0000313" key="2">
    <source>
        <dbReference type="Proteomes" id="UP000177885"/>
    </source>
</evidence>
<evidence type="ECO:0008006" key="3">
    <source>
        <dbReference type="Google" id="ProtNLM"/>
    </source>
</evidence>
<dbReference type="EMBL" id="MGDT01000004">
    <property type="protein sequence ID" value="OGL67054.1"/>
    <property type="molecule type" value="Genomic_DNA"/>
</dbReference>
<organism evidence="1 2">
    <name type="scientific">Candidatus Uhrbacteria bacterium RIFCSPHIGHO2_01_FULL_63_20</name>
    <dbReference type="NCBI Taxonomy" id="1802385"/>
    <lineage>
        <taxon>Bacteria</taxon>
        <taxon>Candidatus Uhriibacteriota</taxon>
    </lineage>
</organism>
<proteinExistence type="predicted"/>
<reference evidence="1 2" key="1">
    <citation type="journal article" date="2016" name="Nat. Commun.">
        <title>Thousands of microbial genomes shed light on interconnected biogeochemical processes in an aquifer system.</title>
        <authorList>
            <person name="Anantharaman K."/>
            <person name="Brown C.T."/>
            <person name="Hug L.A."/>
            <person name="Sharon I."/>
            <person name="Castelle C.J."/>
            <person name="Probst A.J."/>
            <person name="Thomas B.C."/>
            <person name="Singh A."/>
            <person name="Wilkins M.J."/>
            <person name="Karaoz U."/>
            <person name="Brodie E.L."/>
            <person name="Williams K.H."/>
            <person name="Hubbard S.S."/>
            <person name="Banfield J.F."/>
        </authorList>
    </citation>
    <scope>NUCLEOTIDE SEQUENCE [LARGE SCALE GENOMIC DNA]</scope>
</reference>
<dbReference type="Proteomes" id="UP000177885">
    <property type="component" value="Unassembled WGS sequence"/>
</dbReference>